<sequence length="296" mass="33950">MREEDLTIFEYRKGKEIKYVDMIKQERLTGKSEKVSYFTKEAGYVDGYIYRPTNYNGTDNLPMIFNFHGGGMVLAYCEQDGKYCQYLADEVGAAVINVDYPVAPEYKYPLPITSSFSFLKQVVADSSKYQLSNKNVSVMGHSAGGYMSAALAILASSDESIDFKCMIVDYAVLRQDKNPEFRKAIDPNKAIPVSRMQQYYHWYFDKDANPAEWLASPCNAPGELFPPTFVLIAEYDALADEEEEFYNNLQKAGVQVQKKVYTDCRHGFTHDCFNEFNQQQSEAAWRDMARFLKRII</sequence>
<dbReference type="Proteomes" id="UP000264056">
    <property type="component" value="Unassembled WGS sequence"/>
</dbReference>
<evidence type="ECO:0000259" key="2">
    <source>
        <dbReference type="Pfam" id="PF07859"/>
    </source>
</evidence>
<dbReference type="SUPFAM" id="SSF53474">
    <property type="entry name" value="alpha/beta-Hydrolases"/>
    <property type="match status" value="1"/>
</dbReference>
<gene>
    <name evidence="3" type="ORF">DDV21_007570</name>
    <name evidence="4" type="ORF">DDV22_03460</name>
    <name evidence="5" type="ORF">DDV23_03450</name>
</gene>
<dbReference type="EMBL" id="QVQY01000006">
    <property type="protein sequence ID" value="RFU51379.1"/>
    <property type="molecule type" value="Genomic_DNA"/>
</dbReference>
<dbReference type="GO" id="GO:0016787">
    <property type="term" value="F:hydrolase activity"/>
    <property type="evidence" value="ECO:0007669"/>
    <property type="project" value="UniProtKB-KW"/>
</dbReference>
<keyword evidence="1 5" id="KW-0378">Hydrolase</keyword>
<accession>A0A372KMS1</accession>
<protein>
    <submittedName>
        <fullName evidence="5">Alpha/beta hydrolase</fullName>
    </submittedName>
</protein>
<dbReference type="InterPro" id="IPR029058">
    <property type="entry name" value="AB_hydrolase_fold"/>
</dbReference>
<dbReference type="Pfam" id="PF07859">
    <property type="entry name" value="Abhydrolase_3"/>
    <property type="match status" value="1"/>
</dbReference>
<evidence type="ECO:0000313" key="4">
    <source>
        <dbReference type="EMBL" id="RFU51379.1"/>
    </source>
</evidence>
<evidence type="ECO:0000313" key="5">
    <source>
        <dbReference type="EMBL" id="RFU53579.1"/>
    </source>
</evidence>
<dbReference type="EMBL" id="QVQZ01000005">
    <property type="protein sequence ID" value="RFU53579.1"/>
    <property type="molecule type" value="Genomic_DNA"/>
</dbReference>
<evidence type="ECO:0000313" key="3">
    <source>
        <dbReference type="EMBL" id="AXQ78952.1"/>
    </source>
</evidence>
<dbReference type="RefSeq" id="WP_116877718.1">
    <property type="nucleotide sequence ID" value="NZ_CP031733.1"/>
</dbReference>
<reference evidence="6" key="3">
    <citation type="submission" date="2018-08" db="EMBL/GenBank/DDBJ databases">
        <title>Streptococcus chenjunshii sp. nov., isolated from stools sample of the Tibetan antelope in the Qinghai-Tibet plateau, China.</title>
        <authorList>
            <person name="Tian Z."/>
        </authorList>
    </citation>
    <scope>NUCLEOTIDE SEQUENCE [LARGE SCALE GENOMIC DNA]</scope>
    <source>
        <strain evidence="6">Z15</strain>
    </source>
</reference>
<dbReference type="AlphaFoldDB" id="A0A372KMS1"/>
<dbReference type="Proteomes" id="UP000246115">
    <property type="component" value="Chromosome"/>
</dbReference>
<dbReference type="PANTHER" id="PTHR48081:SF8">
    <property type="entry name" value="ALPHA_BETA HYDROLASE FOLD-3 DOMAIN-CONTAINING PROTEIN-RELATED"/>
    <property type="match status" value="1"/>
</dbReference>
<name>A0A372KMS1_9STRE</name>
<dbReference type="Proteomes" id="UP000262901">
    <property type="component" value="Unassembled WGS sequence"/>
</dbReference>
<evidence type="ECO:0000313" key="7">
    <source>
        <dbReference type="Proteomes" id="UP000262901"/>
    </source>
</evidence>
<dbReference type="InterPro" id="IPR050300">
    <property type="entry name" value="GDXG_lipolytic_enzyme"/>
</dbReference>
<reference evidence="4 8" key="1">
    <citation type="submission" date="2018-08" db="EMBL/GenBank/DDBJ databases">
        <title>Draft genome of Streptococcus sp .nov. Z2.</title>
        <authorList>
            <person name="Tian Z."/>
        </authorList>
    </citation>
    <scope>NUCLEOTIDE SEQUENCE [LARGE SCALE GENOMIC DNA]</scope>
    <source>
        <strain evidence="4 8">Z2</strain>
    </source>
</reference>
<dbReference type="PANTHER" id="PTHR48081">
    <property type="entry name" value="AB HYDROLASE SUPERFAMILY PROTEIN C4A8.06C"/>
    <property type="match status" value="1"/>
</dbReference>
<keyword evidence="8" id="KW-1185">Reference proteome</keyword>
<evidence type="ECO:0000313" key="8">
    <source>
        <dbReference type="Proteomes" id="UP000264056"/>
    </source>
</evidence>
<organism evidence="5 7">
    <name type="scientific">Streptococcus chenjunshii</name>
    <dbReference type="NCBI Taxonomy" id="2173853"/>
    <lineage>
        <taxon>Bacteria</taxon>
        <taxon>Bacillati</taxon>
        <taxon>Bacillota</taxon>
        <taxon>Bacilli</taxon>
        <taxon>Lactobacillales</taxon>
        <taxon>Streptococcaceae</taxon>
        <taxon>Streptococcus</taxon>
    </lineage>
</organism>
<proteinExistence type="predicted"/>
<dbReference type="InterPro" id="IPR013094">
    <property type="entry name" value="AB_hydrolase_3"/>
</dbReference>
<evidence type="ECO:0000313" key="6">
    <source>
        <dbReference type="Proteomes" id="UP000246115"/>
    </source>
</evidence>
<reference evidence="3" key="4">
    <citation type="journal article" date="2019" name="Int. J. Syst. Evol. Microbiol.">
        <title>Streptococcus chenjunshii sp. nov. isolated from feces of Tibetan antelopes.</title>
        <authorList>
            <person name="Tian Z."/>
            <person name="Lu S."/>
            <person name="Jin D."/>
            <person name="Yang J."/>
            <person name="Pu J."/>
            <person name="Lai X.H."/>
            <person name="Bai X.N."/>
            <person name="Wu X.M."/>
            <person name="Li J."/>
            <person name="Wang S."/>
            <person name="Xu J."/>
        </authorList>
    </citation>
    <scope>NUCLEOTIDE SEQUENCE</scope>
    <source>
        <strain evidence="3">Z15</strain>
    </source>
</reference>
<reference evidence="5 7" key="2">
    <citation type="submission" date="2018-08" db="EMBL/GenBank/DDBJ databases">
        <title>Draft genome of Streptococcus sp. nov. Z1.</title>
        <authorList>
            <person name="Tian Z."/>
        </authorList>
    </citation>
    <scope>NUCLEOTIDE SEQUENCE [LARGE SCALE GENOMIC DNA]</scope>
    <source>
        <strain evidence="5">Z1</strain>
        <strain evidence="7">Z1(2018)</strain>
    </source>
</reference>
<accession>A0A346ND57</accession>
<dbReference type="EMBL" id="CP031733">
    <property type="protein sequence ID" value="AXQ78952.1"/>
    <property type="molecule type" value="Genomic_DNA"/>
</dbReference>
<dbReference type="OrthoDB" id="9815425at2"/>
<evidence type="ECO:0000256" key="1">
    <source>
        <dbReference type="ARBA" id="ARBA00022801"/>
    </source>
</evidence>
<feature type="domain" description="Alpha/beta hydrolase fold-3" evidence="2">
    <location>
        <begin position="65"/>
        <end position="269"/>
    </location>
</feature>
<dbReference type="Gene3D" id="3.40.50.1820">
    <property type="entry name" value="alpha/beta hydrolase"/>
    <property type="match status" value="1"/>
</dbReference>
<dbReference type="KEGG" id="schj:DDV21_007570"/>